<accession>A0AAV6ZGI7</accession>
<dbReference type="Gene3D" id="2.10.60.10">
    <property type="entry name" value="CD59"/>
    <property type="match status" value="2"/>
</dbReference>
<evidence type="ECO:0008006" key="6">
    <source>
        <dbReference type="Google" id="ProtNLM"/>
    </source>
</evidence>
<sequence length="213" mass="21770">MGSPVNILVLLSALAATSAALSCVECSSSSSTCTGSSVTCTSGYMCGSEYTETVAGGSTSVSLTRSCVASSQCSFTASLTTSQGKIRMATSCCNNDNCTAALPTLPAQSTNSNGVTCRSCVSADSTWCYTPDTIQCTGNETMCILQTTQITGLLSTAVRGCSTKSLCDLGSQSTSVEGTAIKVQFICTSGGIRVHNVLLTPAIVCLLLLKVFF</sequence>
<dbReference type="EMBL" id="WNYA01000429">
    <property type="protein sequence ID" value="KAG8548386.1"/>
    <property type="molecule type" value="Genomic_DNA"/>
</dbReference>
<keyword evidence="3" id="KW-0732">Signal</keyword>
<evidence type="ECO:0000256" key="1">
    <source>
        <dbReference type="ARBA" id="ARBA00004613"/>
    </source>
</evidence>
<reference evidence="4" key="1">
    <citation type="thesis" date="2020" institute="ProQuest LLC" country="789 East Eisenhower Parkway, Ann Arbor, MI, USA">
        <title>Comparative Genomics and Chromosome Evolution.</title>
        <authorList>
            <person name="Mudd A.B."/>
        </authorList>
    </citation>
    <scope>NUCLEOTIDE SEQUENCE</scope>
    <source>
        <strain evidence="4">237g6f4</strain>
        <tissue evidence="4">Blood</tissue>
    </source>
</reference>
<evidence type="ECO:0000313" key="5">
    <source>
        <dbReference type="Proteomes" id="UP000824782"/>
    </source>
</evidence>
<evidence type="ECO:0000256" key="2">
    <source>
        <dbReference type="ARBA" id="ARBA00022525"/>
    </source>
</evidence>
<dbReference type="SUPFAM" id="SSF57302">
    <property type="entry name" value="Snake toxin-like"/>
    <property type="match status" value="2"/>
</dbReference>
<proteinExistence type="predicted"/>
<protein>
    <recommendedName>
        <fullName evidence="6">Phospholipase A2 inhibitor and Ly6/PLAUR domain-containing protein-like</fullName>
    </recommendedName>
</protein>
<gene>
    <name evidence="4" type="ORF">GDO81_025610</name>
</gene>
<comment type="subcellular location">
    <subcellularLocation>
        <location evidence="1">Secreted</location>
    </subcellularLocation>
</comment>
<dbReference type="PANTHER" id="PTHR20914:SF25">
    <property type="entry name" value="PHOSPHOLIPASE A2 INHIBITOR AND LY6_PLAUR DOMAIN-CONTAINING PROTEIN"/>
    <property type="match status" value="1"/>
</dbReference>
<dbReference type="PANTHER" id="PTHR20914">
    <property type="entry name" value="LY6/PLAUR DOMAIN-CONTAINING PROTEIN 8"/>
    <property type="match status" value="1"/>
</dbReference>
<evidence type="ECO:0000256" key="3">
    <source>
        <dbReference type="SAM" id="SignalP"/>
    </source>
</evidence>
<dbReference type="GO" id="GO:0005576">
    <property type="term" value="C:extracellular region"/>
    <property type="evidence" value="ECO:0007669"/>
    <property type="project" value="UniProtKB-SubCell"/>
</dbReference>
<comment type="caution">
    <text evidence="4">The sequence shown here is derived from an EMBL/GenBank/DDBJ whole genome shotgun (WGS) entry which is preliminary data.</text>
</comment>
<keyword evidence="2" id="KW-0964">Secreted</keyword>
<keyword evidence="5" id="KW-1185">Reference proteome</keyword>
<feature type="chain" id="PRO_5043484911" description="Phospholipase A2 inhibitor and Ly6/PLAUR domain-containing protein-like" evidence="3">
    <location>
        <begin position="20"/>
        <end position="213"/>
    </location>
</feature>
<feature type="signal peptide" evidence="3">
    <location>
        <begin position="1"/>
        <end position="19"/>
    </location>
</feature>
<organism evidence="4 5">
    <name type="scientific">Engystomops pustulosus</name>
    <name type="common">Tungara frog</name>
    <name type="synonym">Physalaemus pustulosus</name>
    <dbReference type="NCBI Taxonomy" id="76066"/>
    <lineage>
        <taxon>Eukaryota</taxon>
        <taxon>Metazoa</taxon>
        <taxon>Chordata</taxon>
        <taxon>Craniata</taxon>
        <taxon>Vertebrata</taxon>
        <taxon>Euteleostomi</taxon>
        <taxon>Amphibia</taxon>
        <taxon>Batrachia</taxon>
        <taxon>Anura</taxon>
        <taxon>Neobatrachia</taxon>
        <taxon>Hyloidea</taxon>
        <taxon>Leptodactylidae</taxon>
        <taxon>Leiuperinae</taxon>
        <taxon>Engystomops</taxon>
    </lineage>
</organism>
<dbReference type="AlphaFoldDB" id="A0AAV6ZGI7"/>
<dbReference type="CDD" id="cd23572">
    <property type="entry name" value="TFP_LU_ECD_PINLYP_rpt2"/>
    <property type="match status" value="1"/>
</dbReference>
<dbReference type="Proteomes" id="UP000824782">
    <property type="component" value="Unassembled WGS sequence"/>
</dbReference>
<dbReference type="InterPro" id="IPR045860">
    <property type="entry name" value="Snake_toxin-like_sf"/>
</dbReference>
<name>A0AAV6ZGI7_ENGPU</name>
<dbReference type="InterPro" id="IPR050918">
    <property type="entry name" value="CNF-like_PLA2_Inhibitor"/>
</dbReference>
<evidence type="ECO:0000313" key="4">
    <source>
        <dbReference type="EMBL" id="KAG8548386.1"/>
    </source>
</evidence>